<gene>
    <name evidence="3" type="ORF">DOK79_000350</name>
</gene>
<evidence type="ECO:0000256" key="1">
    <source>
        <dbReference type="ARBA" id="ARBA00023002"/>
    </source>
</evidence>
<dbReference type="InterPro" id="IPR016163">
    <property type="entry name" value="Ald_DH_C"/>
</dbReference>
<dbReference type="NCBIfam" id="TIGR02518">
    <property type="entry name" value="EutH_ACDH"/>
    <property type="match status" value="1"/>
</dbReference>
<reference evidence="3 4" key="1">
    <citation type="submission" date="2024-03" db="EMBL/GenBank/DDBJ databases">
        <title>The Genome Sequence of Enterococcus sp. DIV1094.</title>
        <authorList>
            <consortium name="The Broad Institute Genomics Platform"/>
            <consortium name="The Broad Institute Microbial Omics Core"/>
            <consortium name="The Broad Institute Genomic Center for Infectious Diseases"/>
            <person name="Earl A."/>
            <person name="Manson A."/>
            <person name="Gilmore M."/>
            <person name="Schwartman J."/>
            <person name="Shea T."/>
            <person name="Abouelleil A."/>
            <person name="Cao P."/>
            <person name="Chapman S."/>
            <person name="Cusick C."/>
            <person name="Young S."/>
            <person name="Neafsey D."/>
            <person name="Nusbaum C."/>
            <person name="Birren B."/>
        </authorList>
    </citation>
    <scope>NUCLEOTIDE SEQUENCE [LARGE SCALE GENOMIC DNA]</scope>
    <source>
        <strain evidence="3 4">DIV1094</strain>
    </source>
</reference>
<keyword evidence="4" id="KW-1185">Reference proteome</keyword>
<evidence type="ECO:0000259" key="2">
    <source>
        <dbReference type="Pfam" id="PF00171"/>
    </source>
</evidence>
<dbReference type="InterPro" id="IPR015590">
    <property type="entry name" value="Aldehyde_DH_dom"/>
</dbReference>
<dbReference type="Proteomes" id="UP000664360">
    <property type="component" value="Chromosome"/>
</dbReference>
<dbReference type="Gene3D" id="3.40.605.10">
    <property type="entry name" value="Aldehyde Dehydrogenase, Chain A, domain 1"/>
    <property type="match status" value="1"/>
</dbReference>
<dbReference type="InterPro" id="IPR016162">
    <property type="entry name" value="Ald_DH_N"/>
</dbReference>
<dbReference type="CDD" id="cd07122">
    <property type="entry name" value="ALDH_F20_ACDH"/>
    <property type="match status" value="1"/>
</dbReference>
<dbReference type="InterPro" id="IPR016161">
    <property type="entry name" value="Ald_DH/histidinol_DH"/>
</dbReference>
<keyword evidence="1" id="KW-0560">Oxidoreductase</keyword>
<dbReference type="InterPro" id="IPR013357">
    <property type="entry name" value="Acetaldehyde_DH_acetylating"/>
</dbReference>
<accession>A0ABZ2SY31</accession>
<protein>
    <submittedName>
        <fullName evidence="3">Acetaldehyde dehydrogenase (Acetylating)</fullName>
    </submittedName>
</protein>
<dbReference type="Pfam" id="PF00171">
    <property type="entry name" value="Aldedh"/>
    <property type="match status" value="1"/>
</dbReference>
<organism evidence="3 4">
    <name type="scientific">Candidatus Enterococcus mangumiae</name>
    <dbReference type="NCBI Taxonomy" id="2230878"/>
    <lineage>
        <taxon>Bacteria</taxon>
        <taxon>Bacillati</taxon>
        <taxon>Bacillota</taxon>
        <taxon>Bacilli</taxon>
        <taxon>Lactobacillales</taxon>
        <taxon>Enterococcaceae</taxon>
        <taxon>Enterococcus</taxon>
    </lineage>
</organism>
<dbReference type="EMBL" id="CP147250">
    <property type="protein sequence ID" value="WYJ78844.1"/>
    <property type="molecule type" value="Genomic_DNA"/>
</dbReference>
<dbReference type="SUPFAM" id="SSF53720">
    <property type="entry name" value="ALDH-like"/>
    <property type="match status" value="1"/>
</dbReference>
<sequence length="490" mass="52569">MDKDLRSIQETRDLIAAAKNAQKVLETFSQTQIDQIVKAVSDATFAQRERLAKMANEETGFGIYEDKIIKNAFASKIVYEEFKNTKTVGVINDDPQKKVTEIAVPVGVVAGLIPSTNPTSTVIYKALIALKAANSIVFSPHPNALQSIQATVEIIRSAVESAGGPKESVSVITTPTMQATKELMTHKDTNLILATGGNAMVKAAYSSGTPAIGVGPGNGPAYIERSALIPMAVKRIMDSKTFDNGTICASEQSIIVEKVNREAVKAELIKQGAYFLSPDEADKLSRFILRPNGTMNPQIVGRSVRHIASLVGLNIPFDRRLIVAEESNVGIKYPFSREKLAPIIAFYTVENWQEACDLSVEILKGEGAGHTMCIHTENKEVVREFGLRKPVSRLLINTAGSLGGIGASTGLVPALTLGCGAVGGSSTSDNIGVENLFNVRRVAYGVTDLADIRQEFGAGAQMPTQETNNQAGNKDELIDTLVAQVLARLQ</sequence>
<dbReference type="Gene3D" id="3.40.309.10">
    <property type="entry name" value="Aldehyde Dehydrogenase, Chain A, domain 2"/>
    <property type="match status" value="1"/>
</dbReference>
<feature type="domain" description="Aldehyde dehydrogenase" evidence="2">
    <location>
        <begin position="10"/>
        <end position="271"/>
    </location>
</feature>
<evidence type="ECO:0000313" key="4">
    <source>
        <dbReference type="Proteomes" id="UP000664360"/>
    </source>
</evidence>
<evidence type="ECO:0000313" key="3">
    <source>
        <dbReference type="EMBL" id="WYJ78844.1"/>
    </source>
</evidence>
<dbReference type="PANTHER" id="PTHR11699">
    <property type="entry name" value="ALDEHYDE DEHYDROGENASE-RELATED"/>
    <property type="match status" value="1"/>
</dbReference>
<proteinExistence type="predicted"/>
<name>A0ABZ2SY31_9ENTE</name>